<evidence type="ECO:0000313" key="1">
    <source>
        <dbReference type="EMBL" id="MBL6445512.1"/>
    </source>
</evidence>
<dbReference type="PROSITE" id="PS51257">
    <property type="entry name" value="PROKAR_LIPOPROTEIN"/>
    <property type="match status" value="1"/>
</dbReference>
<accession>A0A937FVV5</accession>
<name>A0A937FVV5_9BACT</name>
<proteinExistence type="predicted"/>
<dbReference type="InterPro" id="IPR025245">
    <property type="entry name" value="DUF4197"/>
</dbReference>
<evidence type="ECO:0000313" key="2">
    <source>
        <dbReference type="Proteomes" id="UP000614216"/>
    </source>
</evidence>
<protein>
    <submittedName>
        <fullName evidence="1">DUF4197 domain-containing protein</fullName>
    </submittedName>
</protein>
<dbReference type="EMBL" id="JAEUGD010000014">
    <property type="protein sequence ID" value="MBL6445512.1"/>
    <property type="molecule type" value="Genomic_DNA"/>
</dbReference>
<dbReference type="Proteomes" id="UP000614216">
    <property type="component" value="Unassembled WGS sequence"/>
</dbReference>
<dbReference type="Pfam" id="PF13852">
    <property type="entry name" value="DUF4197"/>
    <property type="match status" value="1"/>
</dbReference>
<dbReference type="RefSeq" id="WP_202855052.1">
    <property type="nucleotide sequence ID" value="NZ_JAEUGD010000014.1"/>
</dbReference>
<organism evidence="1 2">
    <name type="scientific">Fulvivirga marina</name>
    <dbReference type="NCBI Taxonomy" id="2494733"/>
    <lineage>
        <taxon>Bacteria</taxon>
        <taxon>Pseudomonadati</taxon>
        <taxon>Bacteroidota</taxon>
        <taxon>Cytophagia</taxon>
        <taxon>Cytophagales</taxon>
        <taxon>Fulvivirgaceae</taxon>
        <taxon>Fulvivirga</taxon>
    </lineage>
</organism>
<reference evidence="1" key="1">
    <citation type="submission" date="2021-01" db="EMBL/GenBank/DDBJ databases">
        <title>Fulvivirga kasyanovii gen. nov., sp nov., a novel member of the phylum Bacteroidetes isolated from seawater in a mussel farm.</title>
        <authorList>
            <person name="Zhao L.-H."/>
            <person name="Wang Z.-J."/>
        </authorList>
    </citation>
    <scope>NUCLEOTIDE SEQUENCE</scope>
    <source>
        <strain evidence="1">29W222</strain>
    </source>
</reference>
<dbReference type="AlphaFoldDB" id="A0A937FVV5"/>
<gene>
    <name evidence="1" type="ORF">JMN32_04285</name>
</gene>
<comment type="caution">
    <text evidence="1">The sequence shown here is derived from an EMBL/GenBank/DDBJ whole genome shotgun (WGS) entry which is preliminary data.</text>
</comment>
<keyword evidence="2" id="KW-1185">Reference proteome</keyword>
<sequence length="266" mass="28986">MKHLFKIFIFSSFFFFFSCEDLENGLTNGEIVAGLKEALNVGLDNSVTNASSVDGYLKNEIIKILLPPEVKSLQNTIKTGSINLGITSVSYQSILNTYVAVNPNINSDPFEELIVAMNRGAEKAADKALPIFGDAIVSMSFNDALGILQGADTSATHYFYTKTNQALFTAFQPDVKSALDQTEANAIYTSIVGFLNYEYNAGLTTVKVSDFINASLPESIDGYATEKAIDGLFYLIGNEETKIRQDPYAWGSNIIEKVFGSPEAQG</sequence>